<name>A0ACA9LEF8_9GLOM</name>
<dbReference type="EMBL" id="CAJVPT010005593">
    <property type="protein sequence ID" value="CAG8521886.1"/>
    <property type="molecule type" value="Genomic_DNA"/>
</dbReference>
<organism evidence="1 2">
    <name type="scientific">Acaulospora colombiana</name>
    <dbReference type="NCBI Taxonomy" id="27376"/>
    <lineage>
        <taxon>Eukaryota</taxon>
        <taxon>Fungi</taxon>
        <taxon>Fungi incertae sedis</taxon>
        <taxon>Mucoromycota</taxon>
        <taxon>Glomeromycotina</taxon>
        <taxon>Glomeromycetes</taxon>
        <taxon>Diversisporales</taxon>
        <taxon>Acaulosporaceae</taxon>
        <taxon>Acaulospora</taxon>
    </lineage>
</organism>
<comment type="caution">
    <text evidence="1">The sequence shown here is derived from an EMBL/GenBank/DDBJ whole genome shotgun (WGS) entry which is preliminary data.</text>
</comment>
<keyword evidence="2" id="KW-1185">Reference proteome</keyword>
<sequence length="126" mass="14663">MPFPPIVDDDEFMKWKRPPNAYIIYHNIFVKQLRKQRGRLKNKIVASLAGQAWKKEKEHVKDHYGRIAQELKKKRGGRILESCFQQYIPPQNSNNAGDSDAIPSTSITSLTSDSYDELFESFIDYK</sequence>
<proteinExistence type="predicted"/>
<dbReference type="Proteomes" id="UP000789525">
    <property type="component" value="Unassembled WGS sequence"/>
</dbReference>
<evidence type="ECO:0000313" key="2">
    <source>
        <dbReference type="Proteomes" id="UP000789525"/>
    </source>
</evidence>
<reference evidence="1" key="1">
    <citation type="submission" date="2021-06" db="EMBL/GenBank/DDBJ databases">
        <authorList>
            <person name="Kallberg Y."/>
            <person name="Tangrot J."/>
            <person name="Rosling A."/>
        </authorList>
    </citation>
    <scope>NUCLEOTIDE SEQUENCE</scope>
    <source>
        <strain evidence="1">CL356</strain>
    </source>
</reference>
<evidence type="ECO:0000313" key="1">
    <source>
        <dbReference type="EMBL" id="CAG8521886.1"/>
    </source>
</evidence>
<accession>A0ACA9LEF8</accession>
<gene>
    <name evidence="1" type="ORF">ACOLOM_LOCUS3695</name>
</gene>
<protein>
    <submittedName>
        <fullName evidence="1">4766_t:CDS:1</fullName>
    </submittedName>
</protein>